<dbReference type="Gene3D" id="3.30.530.20">
    <property type="match status" value="1"/>
</dbReference>
<dbReference type="SUPFAM" id="SSF55961">
    <property type="entry name" value="Bet v1-like"/>
    <property type="match status" value="1"/>
</dbReference>
<keyword evidence="2" id="KW-1185">Reference proteome</keyword>
<dbReference type="AlphaFoldDB" id="A0AAW2ZLT4"/>
<dbReference type="EMBL" id="JAOPGA020001582">
    <property type="protein sequence ID" value="KAL0489644.1"/>
    <property type="molecule type" value="Genomic_DNA"/>
</dbReference>
<dbReference type="Proteomes" id="UP001431209">
    <property type="component" value="Unassembled WGS sequence"/>
</dbReference>
<gene>
    <name evidence="1" type="ORF">AKO1_010532</name>
</gene>
<comment type="caution">
    <text evidence="1">The sequence shown here is derived from an EMBL/GenBank/DDBJ whole genome shotgun (WGS) entry which is preliminary data.</text>
</comment>
<organism evidence="1 2">
    <name type="scientific">Acrasis kona</name>
    <dbReference type="NCBI Taxonomy" id="1008807"/>
    <lineage>
        <taxon>Eukaryota</taxon>
        <taxon>Discoba</taxon>
        <taxon>Heterolobosea</taxon>
        <taxon>Tetramitia</taxon>
        <taxon>Eutetramitia</taxon>
        <taxon>Acrasidae</taxon>
        <taxon>Acrasis</taxon>
    </lineage>
</organism>
<dbReference type="InterPro" id="IPR023393">
    <property type="entry name" value="START-like_dom_sf"/>
</dbReference>
<sequence>MVGIRSLFSRNSTETAALNVHDQVYTEKSSSDGVITAGVKDMIVVENSGQYHCFDTVSSVTRYPEFLSLYENVVVLEDQGMNELGESVKIVRYNIHVPLIFSAFLRELHYTLRLVTKVGPEESYMKWTQVDGPSFVKENVGHWTSRQVGPNVELGLEMELGYKFYLPSHLKNYIQSTILRDTLASIKKRAQDTQTSFKPF</sequence>
<accession>A0AAW2ZLT4</accession>
<name>A0AAW2ZLT4_9EUKA</name>
<protein>
    <submittedName>
        <fullName evidence="1">Bis(5'-nucleosyl)-tetraphosphatase, symmetrical</fullName>
    </submittedName>
</protein>
<evidence type="ECO:0000313" key="1">
    <source>
        <dbReference type="EMBL" id="KAL0489644.1"/>
    </source>
</evidence>
<evidence type="ECO:0000313" key="2">
    <source>
        <dbReference type="Proteomes" id="UP001431209"/>
    </source>
</evidence>
<proteinExistence type="predicted"/>
<reference evidence="1 2" key="1">
    <citation type="submission" date="2024-03" db="EMBL/GenBank/DDBJ databases">
        <title>The Acrasis kona genome and developmental transcriptomes reveal deep origins of eukaryotic multicellular pathways.</title>
        <authorList>
            <person name="Sheikh S."/>
            <person name="Fu C.-J."/>
            <person name="Brown M.W."/>
            <person name="Baldauf S.L."/>
        </authorList>
    </citation>
    <scope>NUCLEOTIDE SEQUENCE [LARGE SCALE GENOMIC DNA]</scope>
    <source>
        <strain evidence="1 2">ATCC MYA-3509</strain>
    </source>
</reference>